<dbReference type="RefSeq" id="XP_028138579.1">
    <property type="nucleotide sequence ID" value="XM_028282778.1"/>
</dbReference>
<protein>
    <submittedName>
        <fullName evidence="3">Uncharacterized protein LOC114332973</fullName>
    </submittedName>
</protein>
<feature type="chain" id="PRO_5027649865" evidence="2">
    <location>
        <begin position="24"/>
        <end position="133"/>
    </location>
</feature>
<sequence>MLIESFNMKFLVVLSLVVAVALAGERREQLKTAFHECVSGESGGSNDPRKLVLQDDADVAKVGAAIFCINKKTGVQNENGDININVLKQDVSLWAKDDVKASEIVDECTKNKGADANETAFNVFKCLVKKNGK</sequence>
<dbReference type="AlphaFoldDB" id="A0A6P7FQG7"/>
<keyword evidence="1 2" id="KW-0732">Signal</keyword>
<dbReference type="Gene3D" id="1.10.238.20">
    <property type="entry name" value="Pheromone/general odorant binding protein domain"/>
    <property type="match status" value="1"/>
</dbReference>
<dbReference type="Pfam" id="PF01395">
    <property type="entry name" value="PBP_GOBP"/>
    <property type="match status" value="1"/>
</dbReference>
<dbReference type="GO" id="GO:0005549">
    <property type="term" value="F:odorant binding"/>
    <property type="evidence" value="ECO:0007669"/>
    <property type="project" value="InterPro"/>
</dbReference>
<dbReference type="SUPFAM" id="SSF47565">
    <property type="entry name" value="Insect pheromone/odorant-binding proteins"/>
    <property type="match status" value="1"/>
</dbReference>
<dbReference type="KEGG" id="dvv:114332973"/>
<gene>
    <name evidence="3" type="primary">LOC114332973</name>
</gene>
<accession>A0A6P7FQG7</accession>
<dbReference type="FunCoup" id="A0A6P7FQG7">
    <property type="interactions" value="85"/>
</dbReference>
<evidence type="ECO:0000256" key="2">
    <source>
        <dbReference type="SAM" id="SignalP"/>
    </source>
</evidence>
<evidence type="ECO:0000256" key="1">
    <source>
        <dbReference type="ARBA" id="ARBA00022729"/>
    </source>
</evidence>
<dbReference type="GO" id="GO:0005615">
    <property type="term" value="C:extracellular space"/>
    <property type="evidence" value="ECO:0007669"/>
    <property type="project" value="TreeGrafter"/>
</dbReference>
<dbReference type="CDD" id="cd23992">
    <property type="entry name" value="PBP_GOBP"/>
    <property type="match status" value="1"/>
</dbReference>
<name>A0A6P7FQG7_DIAVI</name>
<dbReference type="InParanoid" id="A0A6P7FQG7"/>
<proteinExistence type="predicted"/>
<dbReference type="InterPro" id="IPR036728">
    <property type="entry name" value="PBP_GOBP_sf"/>
</dbReference>
<dbReference type="SMART" id="SM00708">
    <property type="entry name" value="PhBP"/>
    <property type="match status" value="1"/>
</dbReference>
<dbReference type="PANTHER" id="PTHR11857">
    <property type="entry name" value="ODORANT BINDING PROTEIN-RELATED"/>
    <property type="match status" value="1"/>
</dbReference>
<dbReference type="OrthoDB" id="6783999at2759"/>
<feature type="signal peptide" evidence="2">
    <location>
        <begin position="1"/>
        <end position="23"/>
    </location>
</feature>
<dbReference type="GO" id="GO:0007608">
    <property type="term" value="P:sensory perception of smell"/>
    <property type="evidence" value="ECO:0007669"/>
    <property type="project" value="TreeGrafter"/>
</dbReference>
<evidence type="ECO:0000313" key="3">
    <source>
        <dbReference type="RefSeq" id="XP_028138579.1"/>
    </source>
</evidence>
<organism evidence="3">
    <name type="scientific">Diabrotica virgifera virgifera</name>
    <name type="common">western corn rootworm</name>
    <dbReference type="NCBI Taxonomy" id="50390"/>
    <lineage>
        <taxon>Eukaryota</taxon>
        <taxon>Metazoa</taxon>
        <taxon>Ecdysozoa</taxon>
        <taxon>Arthropoda</taxon>
        <taxon>Hexapoda</taxon>
        <taxon>Insecta</taxon>
        <taxon>Pterygota</taxon>
        <taxon>Neoptera</taxon>
        <taxon>Endopterygota</taxon>
        <taxon>Coleoptera</taxon>
        <taxon>Polyphaga</taxon>
        <taxon>Cucujiformia</taxon>
        <taxon>Chrysomeloidea</taxon>
        <taxon>Chrysomelidae</taxon>
        <taxon>Galerucinae</taxon>
        <taxon>Diabroticina</taxon>
        <taxon>Diabroticites</taxon>
        <taxon>Diabrotica</taxon>
    </lineage>
</organism>
<dbReference type="InterPro" id="IPR006170">
    <property type="entry name" value="PBP/GOBP"/>
</dbReference>
<reference evidence="3" key="1">
    <citation type="submission" date="2025-08" db="UniProtKB">
        <authorList>
            <consortium name="RefSeq"/>
        </authorList>
    </citation>
    <scope>IDENTIFICATION</scope>
    <source>
        <tissue evidence="3">Whole insect</tissue>
    </source>
</reference>